<dbReference type="Proteomes" id="UP001152803">
    <property type="component" value="Unassembled WGS sequence"/>
</dbReference>
<dbReference type="InterPro" id="IPR013783">
    <property type="entry name" value="Ig-like_fold"/>
</dbReference>
<evidence type="ECO:0000313" key="2">
    <source>
        <dbReference type="Proteomes" id="UP001152803"/>
    </source>
</evidence>
<evidence type="ECO:0008006" key="3">
    <source>
        <dbReference type="Google" id="ProtNLM"/>
    </source>
</evidence>
<protein>
    <recommendedName>
        <fullName evidence="3">Ig-like domain-containing protein</fullName>
    </recommendedName>
</protein>
<dbReference type="AlphaFoldDB" id="A0A9Q1DAI8"/>
<evidence type="ECO:0000313" key="1">
    <source>
        <dbReference type="EMBL" id="KAJ8264881.1"/>
    </source>
</evidence>
<accession>A0A9Q1DAI8</accession>
<proteinExistence type="predicted"/>
<dbReference type="EMBL" id="JAFJMO010000010">
    <property type="protein sequence ID" value="KAJ8264881.1"/>
    <property type="molecule type" value="Genomic_DNA"/>
</dbReference>
<gene>
    <name evidence="1" type="ORF">COCON_G00139800</name>
</gene>
<dbReference type="OrthoDB" id="9940999at2759"/>
<name>A0A9Q1DAI8_CONCO</name>
<reference evidence="1" key="1">
    <citation type="journal article" date="2023" name="Science">
        <title>Genome structures resolve the early diversification of teleost fishes.</title>
        <authorList>
            <person name="Parey E."/>
            <person name="Louis A."/>
            <person name="Montfort J."/>
            <person name="Bouchez O."/>
            <person name="Roques C."/>
            <person name="Iampietro C."/>
            <person name="Lluch J."/>
            <person name="Castinel A."/>
            <person name="Donnadieu C."/>
            <person name="Desvignes T."/>
            <person name="Floi Bucao C."/>
            <person name="Jouanno E."/>
            <person name="Wen M."/>
            <person name="Mejri S."/>
            <person name="Dirks R."/>
            <person name="Jansen H."/>
            <person name="Henkel C."/>
            <person name="Chen W.J."/>
            <person name="Zahm M."/>
            <person name="Cabau C."/>
            <person name="Klopp C."/>
            <person name="Thompson A.W."/>
            <person name="Robinson-Rechavi M."/>
            <person name="Braasch I."/>
            <person name="Lecointre G."/>
            <person name="Bobe J."/>
            <person name="Postlethwait J.H."/>
            <person name="Berthelot C."/>
            <person name="Roest Crollius H."/>
            <person name="Guiguen Y."/>
        </authorList>
    </citation>
    <scope>NUCLEOTIDE SEQUENCE</scope>
    <source>
        <strain evidence="1">Concon-B</strain>
    </source>
</reference>
<dbReference type="Gene3D" id="2.60.40.10">
    <property type="entry name" value="Immunoglobulins"/>
    <property type="match status" value="1"/>
</dbReference>
<organism evidence="1 2">
    <name type="scientific">Conger conger</name>
    <name type="common">Conger eel</name>
    <name type="synonym">Muraena conger</name>
    <dbReference type="NCBI Taxonomy" id="82655"/>
    <lineage>
        <taxon>Eukaryota</taxon>
        <taxon>Metazoa</taxon>
        <taxon>Chordata</taxon>
        <taxon>Craniata</taxon>
        <taxon>Vertebrata</taxon>
        <taxon>Euteleostomi</taxon>
        <taxon>Actinopterygii</taxon>
        <taxon>Neopterygii</taxon>
        <taxon>Teleostei</taxon>
        <taxon>Anguilliformes</taxon>
        <taxon>Congridae</taxon>
        <taxon>Conger</taxon>
    </lineage>
</organism>
<keyword evidence="2" id="KW-1185">Reference proteome</keyword>
<comment type="caution">
    <text evidence="1">The sequence shown here is derived from an EMBL/GenBank/DDBJ whole genome shotgun (WGS) entry which is preliminary data.</text>
</comment>
<sequence>MPSVTPDENSSFRVRIFGAEVWRAGLCPSVCHRVLLEEKPRYLTVTIEPLPAVVVGDTVTLKCNFKTDGRLREIVWFRTRQRSDNKNAVYSSANSFSFCVEVRVVCPPGDTALLVWRAETHSGAVIYLNHYATRHPRSQGPAVPAGGAACAAWVNVGLYKTDPASESARWARRSRQPVLFQSWGRGSGGPPLWGLLTTMGPGFDPEAGRPIASTDEPPCCLA</sequence>